<accession>A0A382FXX0</accession>
<proteinExistence type="predicted"/>
<reference evidence="1" key="1">
    <citation type="submission" date="2018-05" db="EMBL/GenBank/DDBJ databases">
        <authorList>
            <person name="Lanie J.A."/>
            <person name="Ng W.-L."/>
            <person name="Kazmierczak K.M."/>
            <person name="Andrzejewski T.M."/>
            <person name="Davidsen T.M."/>
            <person name="Wayne K.J."/>
            <person name="Tettelin H."/>
            <person name="Glass J.I."/>
            <person name="Rusch D."/>
            <person name="Podicherti R."/>
            <person name="Tsui H.-C.T."/>
            <person name="Winkler M.E."/>
        </authorList>
    </citation>
    <scope>NUCLEOTIDE SEQUENCE</scope>
</reference>
<feature type="non-terminal residue" evidence="1">
    <location>
        <position position="64"/>
    </location>
</feature>
<name>A0A382FXX0_9ZZZZ</name>
<sequence length="64" mass="7575">MNVTFPKKTYTTPDGVEVQYAPYKDYEPDNVKIFHDFDRVSDGKFHMHLDWSPYSTPSENDLEM</sequence>
<evidence type="ECO:0000313" key="1">
    <source>
        <dbReference type="EMBL" id="SVB66781.1"/>
    </source>
</evidence>
<protein>
    <submittedName>
        <fullName evidence="1">Uncharacterized protein</fullName>
    </submittedName>
</protein>
<organism evidence="1">
    <name type="scientific">marine metagenome</name>
    <dbReference type="NCBI Taxonomy" id="408172"/>
    <lineage>
        <taxon>unclassified sequences</taxon>
        <taxon>metagenomes</taxon>
        <taxon>ecological metagenomes</taxon>
    </lineage>
</organism>
<dbReference type="EMBL" id="UINC01051989">
    <property type="protein sequence ID" value="SVB66781.1"/>
    <property type="molecule type" value="Genomic_DNA"/>
</dbReference>
<gene>
    <name evidence="1" type="ORF">METZ01_LOCUS219635</name>
</gene>
<dbReference type="AlphaFoldDB" id="A0A382FXX0"/>